<keyword evidence="4 7" id="KW-0808">Transferase</keyword>
<comment type="catalytic activity">
    <reaction evidence="7">
        <text>L-2,4-diaminobutanoate + 2-oxoglutarate = L-aspartate 4-semialdehyde + L-glutamate</text>
        <dbReference type="Rhea" id="RHEA:11160"/>
        <dbReference type="ChEBI" id="CHEBI:16810"/>
        <dbReference type="ChEBI" id="CHEBI:29985"/>
        <dbReference type="ChEBI" id="CHEBI:58761"/>
        <dbReference type="ChEBI" id="CHEBI:537519"/>
        <dbReference type="EC" id="2.6.1.76"/>
    </reaction>
</comment>
<evidence type="ECO:0000313" key="8">
    <source>
        <dbReference type="EMBL" id="TGD73026.1"/>
    </source>
</evidence>
<comment type="function">
    <text evidence="7">Catalyzes reversively the conversion of L-aspartate beta-semialdehyde (ASA) to L-2,4-diaminobutyrate (DABA) by transamination with L-glutamate.</text>
</comment>
<dbReference type="PANTHER" id="PTHR43552:SF2">
    <property type="entry name" value="DIAMINOBUTYRATE--2-OXOGLUTARATE TRANSAMINASE"/>
    <property type="match status" value="1"/>
</dbReference>
<dbReference type="UniPathway" id="UPA00067">
    <property type="reaction ID" value="UER00121"/>
</dbReference>
<dbReference type="InterPro" id="IPR004637">
    <property type="entry name" value="Dat"/>
</dbReference>
<dbReference type="AlphaFoldDB" id="A0A4Z0M0P7"/>
<evidence type="ECO:0000256" key="1">
    <source>
        <dbReference type="ARBA" id="ARBA00001933"/>
    </source>
</evidence>
<comment type="pathway">
    <text evidence="7">Amine and polyamine biosynthesis; ectoine biosynthesis; L-ectoine from L-aspartate 4-semialdehyde: step 1/3.</text>
</comment>
<comment type="caution">
    <text evidence="8">The sequence shown here is derived from an EMBL/GenBank/DDBJ whole genome shotgun (WGS) entry which is preliminary data.</text>
</comment>
<dbReference type="EMBL" id="SRLE01000008">
    <property type="protein sequence ID" value="TGD73026.1"/>
    <property type="molecule type" value="Genomic_DNA"/>
</dbReference>
<dbReference type="InterPro" id="IPR012773">
    <property type="entry name" value="Ectoine_EctB"/>
</dbReference>
<dbReference type="OrthoDB" id="9801052at2"/>
<evidence type="ECO:0000256" key="3">
    <source>
        <dbReference type="ARBA" id="ARBA00022576"/>
    </source>
</evidence>
<dbReference type="GO" id="GO:0030170">
    <property type="term" value="F:pyridoxal phosphate binding"/>
    <property type="evidence" value="ECO:0007669"/>
    <property type="project" value="InterPro"/>
</dbReference>
<sequence>MKIFDEIESEVQSYARSFPRVFHRAQGEFLYDEEGNEYLDFLAGAGTLNYGHNNPLFKLKLLEYIENDGISHGLDLHTRAKGEFLEAFNEKILKPRDMNYMVQFTGPTGTNSVEAALKLARNVTGRHNVIAFTNGFHGVSLGALATTGNSHHRGAAGIPLGGCTRVPFDGYLGEDIDTTGYLDKVLSDSSSGVDKPAAVIVETVQGEGGINAASMEWLKNLDKVCKKHNVLLIVDDIQAGCGRTGTFFSFEEAGIKPDIITLSKSLSGYGLPFAVVLISPELDHWKPGEHNGTFRGNNLAFVTAKAAIDHYWSNDHFAADVRRKGAYISRRLQEIVDKYGDGNFTCRGRGMFQGINCISGELAGAITHRAFKNGLIIETSGADDQVVKLLCPLVISDDNLKRGIDILEQAIHETCADNARIPEEIDYFDDERLIA</sequence>
<dbReference type="InterPro" id="IPR049704">
    <property type="entry name" value="Aminotrans_3_PPA_site"/>
</dbReference>
<dbReference type="NCBIfam" id="TIGR00709">
    <property type="entry name" value="dat"/>
    <property type="match status" value="1"/>
</dbReference>
<organism evidence="8 9">
    <name type="scientific">Mangrovimicrobium sediminis</name>
    <dbReference type="NCBI Taxonomy" id="2562682"/>
    <lineage>
        <taxon>Bacteria</taxon>
        <taxon>Pseudomonadati</taxon>
        <taxon>Pseudomonadota</taxon>
        <taxon>Gammaproteobacteria</taxon>
        <taxon>Cellvibrionales</taxon>
        <taxon>Halieaceae</taxon>
        <taxon>Mangrovimicrobium</taxon>
    </lineage>
</organism>
<dbReference type="EC" id="2.6.1.76" evidence="7"/>
<dbReference type="NCBIfam" id="TIGR02407">
    <property type="entry name" value="ectoine_ectB"/>
    <property type="match status" value="1"/>
</dbReference>
<evidence type="ECO:0000256" key="7">
    <source>
        <dbReference type="RuleBase" id="RU365034"/>
    </source>
</evidence>
<comment type="similarity">
    <text evidence="2 6">Belongs to the class-III pyridoxal-phosphate-dependent aminotransferase family.</text>
</comment>
<protein>
    <recommendedName>
        <fullName evidence="7">Diaminobutyrate--2-oxoglutarate transaminase</fullName>
        <ecNumber evidence="7">2.6.1.76</ecNumber>
    </recommendedName>
    <alternativeName>
        <fullName evidence="7">DABA aminotransferase</fullName>
    </alternativeName>
</protein>
<evidence type="ECO:0000256" key="6">
    <source>
        <dbReference type="RuleBase" id="RU003560"/>
    </source>
</evidence>
<dbReference type="GO" id="GO:0047307">
    <property type="term" value="F:diaminobutyrate-pyruvate transaminase activity"/>
    <property type="evidence" value="ECO:0007669"/>
    <property type="project" value="InterPro"/>
</dbReference>
<dbReference type="Gene3D" id="3.40.640.10">
    <property type="entry name" value="Type I PLP-dependent aspartate aminotransferase-like (Major domain)"/>
    <property type="match status" value="1"/>
</dbReference>
<dbReference type="PROSITE" id="PS00600">
    <property type="entry name" value="AA_TRANSFER_CLASS_3"/>
    <property type="match status" value="1"/>
</dbReference>
<dbReference type="InterPro" id="IPR005814">
    <property type="entry name" value="Aminotrans_3"/>
</dbReference>
<keyword evidence="3 7" id="KW-0032">Aminotransferase</keyword>
<dbReference type="InterPro" id="IPR015421">
    <property type="entry name" value="PyrdxlP-dep_Trfase_major"/>
</dbReference>
<gene>
    <name evidence="8" type="primary">ectB</name>
    <name evidence="8" type="ORF">E4634_12125</name>
</gene>
<keyword evidence="9" id="KW-1185">Reference proteome</keyword>
<evidence type="ECO:0000256" key="2">
    <source>
        <dbReference type="ARBA" id="ARBA00008954"/>
    </source>
</evidence>
<dbReference type="Proteomes" id="UP000298050">
    <property type="component" value="Unassembled WGS sequence"/>
</dbReference>
<dbReference type="PIRSF" id="PIRSF000521">
    <property type="entry name" value="Transaminase_4ab_Lys_Orn"/>
    <property type="match status" value="1"/>
</dbReference>
<evidence type="ECO:0000256" key="4">
    <source>
        <dbReference type="ARBA" id="ARBA00022679"/>
    </source>
</evidence>
<evidence type="ECO:0000256" key="5">
    <source>
        <dbReference type="ARBA" id="ARBA00022898"/>
    </source>
</evidence>
<dbReference type="Pfam" id="PF00202">
    <property type="entry name" value="Aminotran_3"/>
    <property type="match status" value="1"/>
</dbReference>
<dbReference type="NCBIfam" id="NF006733">
    <property type="entry name" value="PRK09264.1"/>
    <property type="match status" value="1"/>
</dbReference>
<reference evidence="8 9" key="1">
    <citation type="submission" date="2019-04" db="EMBL/GenBank/DDBJ databases">
        <title>Taxonomy of novel Haliea sp. from mangrove soil of West Coast of India.</title>
        <authorList>
            <person name="Verma A."/>
            <person name="Kumar P."/>
            <person name="Krishnamurthi S."/>
        </authorList>
    </citation>
    <scope>NUCLEOTIDE SEQUENCE [LARGE SCALE GENOMIC DNA]</scope>
    <source>
        <strain evidence="8 9">SAOS-164</strain>
    </source>
</reference>
<dbReference type="RefSeq" id="WP_135444245.1">
    <property type="nucleotide sequence ID" value="NZ_SRLE01000008.1"/>
</dbReference>
<comment type="cofactor">
    <cofactor evidence="1 7">
        <name>pyridoxal 5'-phosphate</name>
        <dbReference type="ChEBI" id="CHEBI:597326"/>
    </cofactor>
</comment>
<dbReference type="CDD" id="cd00610">
    <property type="entry name" value="OAT_like"/>
    <property type="match status" value="1"/>
</dbReference>
<proteinExistence type="inferred from homology"/>
<dbReference type="GO" id="GO:0045303">
    <property type="term" value="F:diaminobutyrate-2-oxoglutarate transaminase activity"/>
    <property type="evidence" value="ECO:0007669"/>
    <property type="project" value="UniProtKB-EC"/>
</dbReference>
<dbReference type="InterPro" id="IPR015424">
    <property type="entry name" value="PyrdxlP-dep_Trfase"/>
</dbReference>
<name>A0A4Z0M0P7_9GAMM</name>
<dbReference type="Gene3D" id="3.90.1150.10">
    <property type="entry name" value="Aspartate Aminotransferase, domain 1"/>
    <property type="match status" value="1"/>
</dbReference>
<keyword evidence="5 6" id="KW-0663">Pyridoxal phosphate</keyword>
<evidence type="ECO:0000313" key="9">
    <source>
        <dbReference type="Proteomes" id="UP000298050"/>
    </source>
</evidence>
<accession>A0A4Z0M0P7</accession>
<dbReference type="PANTHER" id="PTHR43552">
    <property type="entry name" value="DIAMINOBUTYRATE--2-OXOGLUTARATE AMINOTRANSFERASE"/>
    <property type="match status" value="1"/>
</dbReference>
<dbReference type="GO" id="GO:0019491">
    <property type="term" value="P:ectoine biosynthetic process"/>
    <property type="evidence" value="ECO:0007669"/>
    <property type="project" value="UniProtKB-UniPathway"/>
</dbReference>
<dbReference type="SUPFAM" id="SSF53383">
    <property type="entry name" value="PLP-dependent transferases"/>
    <property type="match status" value="1"/>
</dbReference>
<dbReference type="InterPro" id="IPR015422">
    <property type="entry name" value="PyrdxlP-dep_Trfase_small"/>
</dbReference>